<dbReference type="AlphaFoldDB" id="A0ABD2KWH6"/>
<dbReference type="EMBL" id="JBICBT010000370">
    <property type="protein sequence ID" value="KAL3115652.1"/>
    <property type="molecule type" value="Genomic_DNA"/>
</dbReference>
<name>A0ABD2KWH6_9BILA</name>
<proteinExistence type="predicted"/>
<evidence type="ECO:0000313" key="1">
    <source>
        <dbReference type="EMBL" id="KAL3107296.1"/>
    </source>
</evidence>
<evidence type="ECO:0000313" key="2">
    <source>
        <dbReference type="EMBL" id="KAL3115652.1"/>
    </source>
</evidence>
<comment type="caution">
    <text evidence="1">The sequence shown here is derived from an EMBL/GenBank/DDBJ whole genome shotgun (WGS) entry which is preliminary data.</text>
</comment>
<accession>A0ABD2KWH6</accession>
<evidence type="ECO:0000313" key="3">
    <source>
        <dbReference type="Proteomes" id="UP001620626"/>
    </source>
</evidence>
<protein>
    <submittedName>
        <fullName evidence="1">Uncharacterized protein</fullName>
    </submittedName>
</protein>
<dbReference type="EMBL" id="JBICBT010000624">
    <property type="protein sequence ID" value="KAL3107296.1"/>
    <property type="molecule type" value="Genomic_DNA"/>
</dbReference>
<reference evidence="1 3" key="1">
    <citation type="submission" date="2024-10" db="EMBL/GenBank/DDBJ databases">
        <authorList>
            <person name="Kim D."/>
        </authorList>
    </citation>
    <scope>NUCLEOTIDE SEQUENCE [LARGE SCALE GENOMIC DNA]</scope>
    <source>
        <strain evidence="1">BH-2024</strain>
    </source>
</reference>
<organism evidence="1 3">
    <name type="scientific">Heterodera trifolii</name>
    <dbReference type="NCBI Taxonomy" id="157864"/>
    <lineage>
        <taxon>Eukaryota</taxon>
        <taxon>Metazoa</taxon>
        <taxon>Ecdysozoa</taxon>
        <taxon>Nematoda</taxon>
        <taxon>Chromadorea</taxon>
        <taxon>Rhabditida</taxon>
        <taxon>Tylenchina</taxon>
        <taxon>Tylenchomorpha</taxon>
        <taxon>Tylenchoidea</taxon>
        <taxon>Heteroderidae</taxon>
        <taxon>Heteroderinae</taxon>
        <taxon>Heterodera</taxon>
    </lineage>
</organism>
<keyword evidence="3" id="KW-1185">Reference proteome</keyword>
<dbReference type="Proteomes" id="UP001620626">
    <property type="component" value="Unassembled WGS sequence"/>
</dbReference>
<gene>
    <name evidence="2" type="ORF">niasHT_016581</name>
    <name evidence="1" type="ORF">niasHT_018472</name>
</gene>
<sequence>MSDRQKEAEEKMAKAIFISADCWLCVFELLPPRQLGLGIAMISHRFDFYVNEHFKTRKWTLKPIQIERKIGENVTKEMEIVTSHGKPLPIPSIQMPRKVIGFERIIIYFIDQNAIAFLRRFRQVFAACQINLSIHTNNDRLLELFLHNTWPMLEKNIHGLRLSAIFFHRLRKFVPSILNDCPSLRLINALTINFFAVFPADESAMASDGQTVAKWLFTARPDNVPKVLFCSLHVDNVNWPLNIEPFKAAFTNASSAVNFIVVIWFFPPSFADSVVLFNLTNELTREQLALKRTNNSDRFLLIRCPIARDESKWAKWEKEAIGWQTYDQWNKIGIHIYNDDEIGDGLLDTTPGPSDQQKK</sequence>